<evidence type="ECO:0000313" key="3">
    <source>
        <dbReference type="Proteomes" id="UP001556367"/>
    </source>
</evidence>
<accession>A0ABR3J0M7</accession>
<gene>
    <name evidence="2" type="ORF">HGRIS_009267</name>
</gene>
<keyword evidence="3" id="KW-1185">Reference proteome</keyword>
<reference evidence="3" key="1">
    <citation type="submission" date="2024-06" db="EMBL/GenBank/DDBJ databases">
        <title>Multi-omics analyses provide insights into the biosynthesis of the anticancer antibiotic pleurotin in Hohenbuehelia grisea.</title>
        <authorList>
            <person name="Weaver J.A."/>
            <person name="Alberti F."/>
        </authorList>
    </citation>
    <scope>NUCLEOTIDE SEQUENCE [LARGE SCALE GENOMIC DNA]</scope>
    <source>
        <strain evidence="3">T-177</strain>
    </source>
</reference>
<evidence type="ECO:0000313" key="2">
    <source>
        <dbReference type="EMBL" id="KAL0949189.1"/>
    </source>
</evidence>
<dbReference type="Proteomes" id="UP001556367">
    <property type="component" value="Unassembled WGS sequence"/>
</dbReference>
<feature type="region of interest" description="Disordered" evidence="1">
    <location>
        <begin position="319"/>
        <end position="372"/>
    </location>
</feature>
<comment type="caution">
    <text evidence="2">The sequence shown here is derived from an EMBL/GenBank/DDBJ whole genome shotgun (WGS) entry which is preliminary data.</text>
</comment>
<dbReference type="EMBL" id="JASNQZ010000012">
    <property type="protein sequence ID" value="KAL0949189.1"/>
    <property type="molecule type" value="Genomic_DNA"/>
</dbReference>
<sequence>MSAFSRRELINAATTSPWTKDFRHLQSIPRHWFRRSNIRGDAVLKSVRPADRIKWWNIVPGDQIRVLGEKDTGLREVLSINRISNRVFVRGVSDSKDPVQKPGKLNQSKNFHYSRCQLFVGNYEFPASKGSTQSRILPVFAQRIGTSKPWWNKRCFRYEWERFAVKLDPSVSYITESRISIPWPKPDKPTPAEPTSYDTLQEDVVAVTYRLPKATPGGTLPSPPSEQAYLETIFNKGTVDYDSAQFADAPLEVYLAKELSNPHSRAKKQARWQAYDLRRKALLQEFITAEVKNLNGRTERQARAEAAWKWRAQLEDDRRAQRKQRWKHKATATEVKRKNKRKARKEDKQRERLTNMVLSNEKNQFIPKSVDA</sequence>
<proteinExistence type="predicted"/>
<evidence type="ECO:0000256" key="1">
    <source>
        <dbReference type="SAM" id="MobiDB-lite"/>
    </source>
</evidence>
<protein>
    <submittedName>
        <fullName evidence="2">Uncharacterized protein</fullName>
    </submittedName>
</protein>
<feature type="compositionally biased region" description="Basic residues" evidence="1">
    <location>
        <begin position="320"/>
        <end position="330"/>
    </location>
</feature>
<organism evidence="2 3">
    <name type="scientific">Hohenbuehelia grisea</name>
    <dbReference type="NCBI Taxonomy" id="104357"/>
    <lineage>
        <taxon>Eukaryota</taxon>
        <taxon>Fungi</taxon>
        <taxon>Dikarya</taxon>
        <taxon>Basidiomycota</taxon>
        <taxon>Agaricomycotina</taxon>
        <taxon>Agaricomycetes</taxon>
        <taxon>Agaricomycetidae</taxon>
        <taxon>Agaricales</taxon>
        <taxon>Pleurotineae</taxon>
        <taxon>Pleurotaceae</taxon>
        <taxon>Hohenbuehelia</taxon>
    </lineage>
</organism>
<feature type="compositionally biased region" description="Basic and acidic residues" evidence="1">
    <location>
        <begin position="344"/>
        <end position="353"/>
    </location>
</feature>
<name>A0ABR3J0M7_9AGAR</name>